<comment type="caution">
    <text evidence="2">The sequence shown here is derived from an EMBL/GenBank/DDBJ whole genome shotgun (WGS) entry which is preliminary data.</text>
</comment>
<dbReference type="eggNOG" id="arCOG10711">
    <property type="taxonomic scope" value="Archaea"/>
</dbReference>
<dbReference type="Proteomes" id="UP000011657">
    <property type="component" value="Unassembled WGS sequence"/>
</dbReference>
<dbReference type="AlphaFoldDB" id="M0CKB8"/>
<dbReference type="EMBL" id="AOIS01000012">
    <property type="protein sequence ID" value="ELZ23053.1"/>
    <property type="molecule type" value="Genomic_DNA"/>
</dbReference>
<protein>
    <submittedName>
        <fullName evidence="2">Uncharacterized protein</fullName>
    </submittedName>
</protein>
<name>M0CKB8_9EURY</name>
<evidence type="ECO:0000256" key="1">
    <source>
        <dbReference type="SAM" id="Phobius"/>
    </source>
</evidence>
<gene>
    <name evidence="2" type="ORF">C477_03030</name>
</gene>
<organism evidence="2 3">
    <name type="scientific">Haloterrigena salina JCM 13891</name>
    <dbReference type="NCBI Taxonomy" id="1227488"/>
    <lineage>
        <taxon>Archaea</taxon>
        <taxon>Methanobacteriati</taxon>
        <taxon>Methanobacteriota</taxon>
        <taxon>Stenosarchaea group</taxon>
        <taxon>Halobacteria</taxon>
        <taxon>Halobacteriales</taxon>
        <taxon>Natrialbaceae</taxon>
        <taxon>Haloterrigena</taxon>
    </lineage>
</organism>
<evidence type="ECO:0000313" key="3">
    <source>
        <dbReference type="Proteomes" id="UP000011657"/>
    </source>
</evidence>
<reference evidence="2 3" key="1">
    <citation type="journal article" date="2014" name="PLoS Genet.">
        <title>Phylogenetically driven sequencing of extremely halophilic archaea reveals strategies for static and dynamic osmo-response.</title>
        <authorList>
            <person name="Becker E.A."/>
            <person name="Seitzer P.M."/>
            <person name="Tritt A."/>
            <person name="Larsen D."/>
            <person name="Krusor M."/>
            <person name="Yao A.I."/>
            <person name="Wu D."/>
            <person name="Madern D."/>
            <person name="Eisen J.A."/>
            <person name="Darling A.E."/>
            <person name="Facciotti M.T."/>
        </authorList>
    </citation>
    <scope>NUCLEOTIDE SEQUENCE [LARGE SCALE GENOMIC DNA]</scope>
    <source>
        <strain evidence="2 3">JCM 13891</strain>
    </source>
</reference>
<proteinExistence type="predicted"/>
<sequence length="44" mass="4676">MYFWFSVDEDGEVSLESPFALAFGGGVGCAIAAIYLGISLSNRD</sequence>
<keyword evidence="1" id="KW-1133">Transmembrane helix</keyword>
<keyword evidence="1" id="KW-0812">Transmembrane</keyword>
<dbReference type="RefSeq" id="WP_008892940.1">
    <property type="nucleotide sequence ID" value="NZ_AOIS01000012.1"/>
</dbReference>
<evidence type="ECO:0000313" key="2">
    <source>
        <dbReference type="EMBL" id="ELZ23053.1"/>
    </source>
</evidence>
<feature type="transmembrane region" description="Helical" evidence="1">
    <location>
        <begin position="20"/>
        <end position="38"/>
    </location>
</feature>
<dbReference type="PATRIC" id="fig|1227488.3.peg.596"/>
<keyword evidence="3" id="KW-1185">Reference proteome</keyword>
<accession>M0CKB8</accession>
<keyword evidence="1" id="KW-0472">Membrane</keyword>